<dbReference type="AlphaFoldDB" id="T1DCZ4"/>
<organism evidence="2">
    <name type="scientific">mine drainage metagenome</name>
    <dbReference type="NCBI Taxonomy" id="410659"/>
    <lineage>
        <taxon>unclassified sequences</taxon>
        <taxon>metagenomes</taxon>
        <taxon>ecological metagenomes</taxon>
    </lineage>
</organism>
<dbReference type="InterPro" id="IPR015895">
    <property type="entry name" value="4pyrrol_synth_GluRdtase_N"/>
</dbReference>
<feature type="domain" description="Glutamyl-tRNA reductase N-terminal" evidence="1">
    <location>
        <begin position="16"/>
        <end position="89"/>
    </location>
</feature>
<dbReference type="InterPro" id="IPR018214">
    <property type="entry name" value="GluRdtase_CS"/>
</dbReference>
<sequence>MKKDEIYWYDILDKFGIKQSVILRTCNRVEIYYIQEATAVEFEIPNYKEYSGDEAIKHLFSVASGLESMSVGEQEILRQLKEAYEESIKIGRN</sequence>
<dbReference type="Gene3D" id="3.30.460.30">
    <property type="entry name" value="Glutamyl-tRNA reductase, N-terminal domain"/>
    <property type="match status" value="1"/>
</dbReference>
<dbReference type="GO" id="GO:0019353">
    <property type="term" value="P:protoporphyrinogen IX biosynthetic process from glutamate"/>
    <property type="evidence" value="ECO:0007669"/>
    <property type="project" value="TreeGrafter"/>
</dbReference>
<dbReference type="GO" id="GO:0050661">
    <property type="term" value="F:NADP binding"/>
    <property type="evidence" value="ECO:0007669"/>
    <property type="project" value="InterPro"/>
</dbReference>
<name>T1DCZ4_9ZZZZ</name>
<reference evidence="2" key="1">
    <citation type="submission" date="2013-08" db="EMBL/GenBank/DDBJ databases">
        <authorList>
            <person name="Mendez C."/>
            <person name="Richter M."/>
            <person name="Ferrer M."/>
            <person name="Sanchez J."/>
        </authorList>
    </citation>
    <scope>NUCLEOTIDE SEQUENCE</scope>
</reference>
<evidence type="ECO:0000313" key="2">
    <source>
        <dbReference type="EMBL" id="EQD79319.1"/>
    </source>
</evidence>
<dbReference type="EMBL" id="AUZX01001354">
    <property type="protein sequence ID" value="EQD79319.1"/>
    <property type="molecule type" value="Genomic_DNA"/>
</dbReference>
<comment type="caution">
    <text evidence="2">The sequence shown here is derived from an EMBL/GenBank/DDBJ whole genome shotgun (WGS) entry which is preliminary data.</text>
</comment>
<dbReference type="PANTHER" id="PTHR43013:SF1">
    <property type="entry name" value="GLUTAMYL-TRNA REDUCTASE"/>
    <property type="match status" value="1"/>
</dbReference>
<keyword evidence="2" id="KW-0560">Oxidoreductase</keyword>
<proteinExistence type="predicted"/>
<evidence type="ECO:0000259" key="1">
    <source>
        <dbReference type="Pfam" id="PF05201"/>
    </source>
</evidence>
<accession>T1DCZ4</accession>
<dbReference type="SUPFAM" id="SSF69742">
    <property type="entry name" value="Glutamyl tRNA-reductase catalytic, N-terminal domain"/>
    <property type="match status" value="1"/>
</dbReference>
<dbReference type="PANTHER" id="PTHR43013">
    <property type="entry name" value="GLUTAMYL-TRNA REDUCTASE"/>
    <property type="match status" value="1"/>
</dbReference>
<dbReference type="PROSITE" id="PS00747">
    <property type="entry name" value="GLUTR"/>
    <property type="match status" value="1"/>
</dbReference>
<dbReference type="EC" id="1.2.1.70" evidence="2"/>
<protein>
    <submittedName>
        <fullName evidence="2">Glutamyl-tRNA reductase</fullName>
        <ecNumber evidence="2">1.2.1.70</ecNumber>
    </submittedName>
</protein>
<dbReference type="GO" id="GO:0008883">
    <property type="term" value="F:glutamyl-tRNA reductase activity"/>
    <property type="evidence" value="ECO:0007669"/>
    <property type="project" value="UniProtKB-EC"/>
</dbReference>
<gene>
    <name evidence="2" type="ORF">B1A_01799</name>
</gene>
<dbReference type="InterPro" id="IPR036343">
    <property type="entry name" value="GluRdtase_N_sf"/>
</dbReference>
<feature type="non-terminal residue" evidence="2">
    <location>
        <position position="93"/>
    </location>
</feature>
<dbReference type="Pfam" id="PF05201">
    <property type="entry name" value="GlutR_N"/>
    <property type="match status" value="1"/>
</dbReference>
<reference evidence="2" key="2">
    <citation type="journal article" date="2014" name="ISME J.">
        <title>Microbial stratification in low pH oxic and suboxic macroscopic growths along an acid mine drainage.</title>
        <authorList>
            <person name="Mendez-Garcia C."/>
            <person name="Mesa V."/>
            <person name="Sprenger R.R."/>
            <person name="Richter M."/>
            <person name="Diez M.S."/>
            <person name="Solano J."/>
            <person name="Bargiela R."/>
            <person name="Golyshina O.V."/>
            <person name="Manteca A."/>
            <person name="Ramos J.L."/>
            <person name="Gallego J.R."/>
            <person name="Llorente I."/>
            <person name="Martins Dos Santos V.A."/>
            <person name="Jensen O.N."/>
            <person name="Pelaez A.I."/>
            <person name="Sanchez J."/>
            <person name="Ferrer M."/>
        </authorList>
    </citation>
    <scope>NUCLEOTIDE SEQUENCE</scope>
</reference>